<proteinExistence type="inferred from homology"/>
<dbReference type="InterPro" id="IPR015510">
    <property type="entry name" value="PGRP"/>
</dbReference>
<dbReference type="KEGG" id="oai:OLEAN_C33840"/>
<dbReference type="OrthoDB" id="8754850at2"/>
<name>R4YRL9_OLEAN</name>
<dbReference type="InterPro" id="IPR002502">
    <property type="entry name" value="Amidase_domain"/>
</dbReference>
<comment type="similarity">
    <text evidence="1">Belongs to the N-acetylmuramoyl-L-alanine amidase 2 family.</text>
</comment>
<dbReference type="STRING" id="698738.OLEAN_C33840"/>
<dbReference type="AlphaFoldDB" id="R4YRL9"/>
<dbReference type="SUPFAM" id="SSF55846">
    <property type="entry name" value="N-acetylmuramoyl-L-alanine amidase-like"/>
    <property type="match status" value="1"/>
</dbReference>
<dbReference type="Gene3D" id="3.40.80.10">
    <property type="entry name" value="Peptidoglycan recognition protein-like"/>
    <property type="match status" value="1"/>
</dbReference>
<evidence type="ECO:0000259" key="2">
    <source>
        <dbReference type="SMART" id="SM00644"/>
    </source>
</evidence>
<gene>
    <name evidence="4" type="ORF">OLEAN_C33840</name>
</gene>
<feature type="domain" description="N-acetylmuramoyl-L-alanine amidase" evidence="2">
    <location>
        <begin position="60"/>
        <end position="204"/>
    </location>
</feature>
<dbReference type="PANTHER" id="PTHR11022">
    <property type="entry name" value="PEPTIDOGLYCAN RECOGNITION PROTEIN"/>
    <property type="match status" value="1"/>
</dbReference>
<evidence type="ECO:0000313" key="4">
    <source>
        <dbReference type="EMBL" id="CCK77560.1"/>
    </source>
</evidence>
<feature type="domain" description="Peptidoglycan recognition protein family" evidence="3">
    <location>
        <begin position="39"/>
        <end position="194"/>
    </location>
</feature>
<dbReference type="PANTHER" id="PTHR11022:SF41">
    <property type="entry name" value="PEPTIDOGLYCAN-RECOGNITION PROTEIN LC-RELATED"/>
    <property type="match status" value="1"/>
</dbReference>
<dbReference type="HOGENOM" id="CLU_1330628_0_0_6"/>
<dbReference type="EMBL" id="FO203512">
    <property type="protein sequence ID" value="CCK77560.1"/>
    <property type="molecule type" value="Genomic_DNA"/>
</dbReference>
<accession>R4YRL9</accession>
<organism evidence="4 5">
    <name type="scientific">Oleispira antarctica RB-8</name>
    <dbReference type="NCBI Taxonomy" id="698738"/>
    <lineage>
        <taxon>Bacteria</taxon>
        <taxon>Pseudomonadati</taxon>
        <taxon>Pseudomonadota</taxon>
        <taxon>Gammaproteobacteria</taxon>
        <taxon>Oceanospirillales</taxon>
        <taxon>Oceanospirillaceae</taxon>
        <taxon>Oleispira</taxon>
    </lineage>
</organism>
<dbReference type="GO" id="GO:0008270">
    <property type="term" value="F:zinc ion binding"/>
    <property type="evidence" value="ECO:0007669"/>
    <property type="project" value="InterPro"/>
</dbReference>
<dbReference type="SMART" id="SM00644">
    <property type="entry name" value="Ami_2"/>
    <property type="match status" value="1"/>
</dbReference>
<dbReference type="InterPro" id="IPR006619">
    <property type="entry name" value="PGRP_domain_met/bac"/>
</dbReference>
<sequence>MSDKFFKVNKAPETYSNEQCHSVIRREPWRRSSFLVGSIKIIGRLSWGAPEPTWSNEVIYYNFSRTSLINTLTNIVVHHTNNSNSVSDNEKKQKTKGYAALGYHFFINADGSVYEGRPLEIMGSHAGRGKQAGALNDPDWGSVGIVLQGDFHHDDDWFKSNTAAKKQLNALENLILGLNRKYNIGQLLMHREVNRGGPATVCPGSYLAPLVINLRDKLGMKGKR</sequence>
<dbReference type="Proteomes" id="UP000032749">
    <property type="component" value="Chromosome"/>
</dbReference>
<dbReference type="Pfam" id="PF01510">
    <property type="entry name" value="Amidase_2"/>
    <property type="match status" value="1"/>
</dbReference>
<dbReference type="InterPro" id="IPR036505">
    <property type="entry name" value="Amidase/PGRP_sf"/>
</dbReference>
<dbReference type="CDD" id="cd06583">
    <property type="entry name" value="PGRP"/>
    <property type="match status" value="1"/>
</dbReference>
<dbReference type="GO" id="GO:0009253">
    <property type="term" value="P:peptidoglycan catabolic process"/>
    <property type="evidence" value="ECO:0007669"/>
    <property type="project" value="InterPro"/>
</dbReference>
<evidence type="ECO:0000313" key="5">
    <source>
        <dbReference type="Proteomes" id="UP000032749"/>
    </source>
</evidence>
<dbReference type="SMART" id="SM00701">
    <property type="entry name" value="PGRP"/>
    <property type="match status" value="1"/>
</dbReference>
<protein>
    <submittedName>
        <fullName evidence="4">N-acetylmuramoyl-L-alanine amidase-like, phage associated protein</fullName>
    </submittedName>
</protein>
<keyword evidence="5" id="KW-1185">Reference proteome</keyword>
<dbReference type="GO" id="GO:0008745">
    <property type="term" value="F:N-acetylmuramoyl-L-alanine amidase activity"/>
    <property type="evidence" value="ECO:0007669"/>
    <property type="project" value="InterPro"/>
</dbReference>
<evidence type="ECO:0000256" key="1">
    <source>
        <dbReference type="ARBA" id="ARBA00007553"/>
    </source>
</evidence>
<reference evidence="4 5" key="1">
    <citation type="journal article" date="2013" name="Nat. Commun.">
        <title>Genome sequence and functional genomic analysis of the oil-degrading bacterium Oleispira antarctica.</title>
        <authorList>
            <person name="Kube M."/>
            <person name="Chernikova T.N."/>
            <person name="Al-Ramahi Y."/>
            <person name="Beloqui A."/>
            <person name="Lopez-Cortez N."/>
            <person name="Guazzaroni M.E."/>
            <person name="Heipieper H.J."/>
            <person name="Klages S."/>
            <person name="Kotsyurbenko O.R."/>
            <person name="Langer I."/>
            <person name="Nechitaylo T.Y."/>
            <person name="Lunsdorf H."/>
            <person name="Fernandez M."/>
            <person name="Juarez S."/>
            <person name="Ciordia S."/>
            <person name="Singer A."/>
            <person name="Kagan O."/>
            <person name="Egorova O."/>
            <person name="Petit P.A."/>
            <person name="Stogios P."/>
            <person name="Kim Y."/>
            <person name="Tchigvintsev A."/>
            <person name="Flick R."/>
            <person name="Denaro R."/>
            <person name="Genovese M."/>
            <person name="Albar J.P."/>
            <person name="Reva O.N."/>
            <person name="Martinez-Gomariz M."/>
            <person name="Tran H."/>
            <person name="Ferrer M."/>
            <person name="Savchenko A."/>
            <person name="Yakunin A.F."/>
            <person name="Yakimov M.M."/>
            <person name="Golyshina O.V."/>
            <person name="Reinhardt R."/>
            <person name="Golyshin P.N."/>
        </authorList>
    </citation>
    <scope>NUCLEOTIDE SEQUENCE [LARGE SCALE GENOMIC DNA]</scope>
</reference>
<evidence type="ECO:0000259" key="3">
    <source>
        <dbReference type="SMART" id="SM00701"/>
    </source>
</evidence>